<dbReference type="FunFam" id="1.10.10.60:FF:000679">
    <property type="entry name" value="Homeobox protein aristaless"/>
    <property type="match status" value="1"/>
</dbReference>
<evidence type="ECO:0000256" key="6">
    <source>
        <dbReference type="RuleBase" id="RU000682"/>
    </source>
</evidence>
<evidence type="ECO:0000313" key="9">
    <source>
        <dbReference type="EMBL" id="KII61004.1"/>
    </source>
</evidence>
<dbReference type="GO" id="GO:0005634">
    <property type="term" value="C:nucleus"/>
    <property type="evidence" value="ECO:0007669"/>
    <property type="project" value="UniProtKB-SubCell"/>
</dbReference>
<dbReference type="InterPro" id="IPR009057">
    <property type="entry name" value="Homeodomain-like_sf"/>
</dbReference>
<evidence type="ECO:0000256" key="5">
    <source>
        <dbReference type="PROSITE-ProRule" id="PRU00108"/>
    </source>
</evidence>
<dbReference type="Pfam" id="PF00046">
    <property type="entry name" value="Homeodomain"/>
    <property type="match status" value="1"/>
</dbReference>
<dbReference type="CDD" id="cd00086">
    <property type="entry name" value="homeodomain"/>
    <property type="match status" value="1"/>
</dbReference>
<evidence type="ECO:0000256" key="2">
    <source>
        <dbReference type="ARBA" id="ARBA00023125"/>
    </source>
</evidence>
<protein>
    <submittedName>
        <fullName evidence="9">Homeobox protein OTX</fullName>
    </submittedName>
</protein>
<comment type="caution">
    <text evidence="9">The sequence shown here is derived from an EMBL/GenBank/DDBJ whole genome shotgun (WGS) entry which is preliminary data.</text>
</comment>
<keyword evidence="4 5" id="KW-0539">Nucleus</keyword>
<dbReference type="PANTHER" id="PTHR24329">
    <property type="entry name" value="HOMEOBOX PROTEIN ARISTALESS"/>
    <property type="match status" value="1"/>
</dbReference>
<proteinExistence type="predicted"/>
<feature type="compositionally biased region" description="Polar residues" evidence="7">
    <location>
        <begin position="103"/>
        <end position="120"/>
    </location>
</feature>
<reference evidence="9 10" key="1">
    <citation type="journal article" date="2014" name="Genome Biol. Evol.">
        <title>The genome of the myxosporean Thelohanellus kitauei shows adaptations to nutrient acquisition within its fish host.</title>
        <authorList>
            <person name="Yang Y."/>
            <person name="Xiong J."/>
            <person name="Zhou Z."/>
            <person name="Huo F."/>
            <person name="Miao W."/>
            <person name="Ran C."/>
            <person name="Liu Y."/>
            <person name="Zhang J."/>
            <person name="Feng J."/>
            <person name="Wang M."/>
            <person name="Wang M."/>
            <person name="Wang L."/>
            <person name="Yao B."/>
        </authorList>
    </citation>
    <scope>NUCLEOTIDE SEQUENCE [LARGE SCALE GENOMIC DNA]</scope>
    <source>
        <strain evidence="9">Wuqing</strain>
    </source>
</reference>
<dbReference type="EMBL" id="JWZT01005390">
    <property type="protein sequence ID" value="KII61004.1"/>
    <property type="molecule type" value="Genomic_DNA"/>
</dbReference>
<dbReference type="GO" id="GO:0000977">
    <property type="term" value="F:RNA polymerase II transcription regulatory region sequence-specific DNA binding"/>
    <property type="evidence" value="ECO:0007669"/>
    <property type="project" value="TreeGrafter"/>
</dbReference>
<gene>
    <name evidence="9" type="ORF">RF11_13978</name>
</gene>
<evidence type="ECO:0000256" key="3">
    <source>
        <dbReference type="ARBA" id="ARBA00023155"/>
    </source>
</evidence>
<accession>A0A0C2M9K5</accession>
<dbReference type="GO" id="GO:0000981">
    <property type="term" value="F:DNA-binding transcription factor activity, RNA polymerase II-specific"/>
    <property type="evidence" value="ECO:0007669"/>
    <property type="project" value="InterPro"/>
</dbReference>
<feature type="domain" description="Homeobox" evidence="8">
    <location>
        <begin position="27"/>
        <end position="87"/>
    </location>
</feature>
<dbReference type="PROSITE" id="PS00027">
    <property type="entry name" value="HOMEOBOX_1"/>
    <property type="match status" value="1"/>
</dbReference>
<organism evidence="9 10">
    <name type="scientific">Thelohanellus kitauei</name>
    <name type="common">Myxosporean</name>
    <dbReference type="NCBI Taxonomy" id="669202"/>
    <lineage>
        <taxon>Eukaryota</taxon>
        <taxon>Metazoa</taxon>
        <taxon>Cnidaria</taxon>
        <taxon>Myxozoa</taxon>
        <taxon>Myxosporea</taxon>
        <taxon>Bivalvulida</taxon>
        <taxon>Platysporina</taxon>
        <taxon>Myxobolidae</taxon>
        <taxon>Thelohanellus</taxon>
    </lineage>
</organism>
<sequence>MILEEHMVTQGQTQEEDIETPPQPEEKKKRRERTTYTKVQLQSLQEVYKQTKYPDVNTRESLARKIGINESRIQVWFKNRRAKGRKEAGNSKGGPNGFDSSEDYSFSANKSNMSLQSDRSASGAHFYPNHPNFEQSPVPPGVMPVNPSMHNQAMYNNYHHYMQSQYMSSQNFDLGQQPLPHPHMGGPSGSSYHPGVVLSPNGPQNMYFLNNGPLQYPPHPRMYPPMNRGSMNSSS</sequence>
<evidence type="ECO:0000259" key="8">
    <source>
        <dbReference type="PROSITE" id="PS50071"/>
    </source>
</evidence>
<dbReference type="SUPFAM" id="SSF46689">
    <property type="entry name" value="Homeodomain-like"/>
    <property type="match status" value="1"/>
</dbReference>
<dbReference type="InterPro" id="IPR000047">
    <property type="entry name" value="HTH_motif"/>
</dbReference>
<dbReference type="PRINTS" id="PR00031">
    <property type="entry name" value="HTHREPRESSR"/>
</dbReference>
<dbReference type="SMART" id="SM00389">
    <property type="entry name" value="HOX"/>
    <property type="match status" value="1"/>
</dbReference>
<keyword evidence="2 5" id="KW-0238">DNA-binding</keyword>
<feature type="DNA-binding region" description="Homeobox" evidence="5">
    <location>
        <begin position="29"/>
        <end position="88"/>
    </location>
</feature>
<feature type="region of interest" description="Disordered" evidence="7">
    <location>
        <begin position="81"/>
        <end position="140"/>
    </location>
</feature>
<evidence type="ECO:0000256" key="7">
    <source>
        <dbReference type="SAM" id="MobiDB-lite"/>
    </source>
</evidence>
<name>A0A0C2M9K5_THEKT</name>
<dbReference type="PANTHER" id="PTHR24329:SF340">
    <property type="entry name" value="ARISTALESS RELATED HOMEOBOX"/>
    <property type="match status" value="1"/>
</dbReference>
<feature type="region of interest" description="Disordered" evidence="7">
    <location>
        <begin position="1"/>
        <end position="36"/>
    </location>
</feature>
<dbReference type="Gene3D" id="1.10.10.60">
    <property type="entry name" value="Homeodomain-like"/>
    <property type="match status" value="1"/>
</dbReference>
<dbReference type="PROSITE" id="PS50071">
    <property type="entry name" value="HOMEOBOX_2"/>
    <property type="match status" value="1"/>
</dbReference>
<keyword evidence="3 5" id="KW-0371">Homeobox</keyword>
<keyword evidence="10" id="KW-1185">Reference proteome</keyword>
<evidence type="ECO:0000256" key="4">
    <source>
        <dbReference type="ARBA" id="ARBA00023242"/>
    </source>
</evidence>
<evidence type="ECO:0000313" key="10">
    <source>
        <dbReference type="Proteomes" id="UP000031668"/>
    </source>
</evidence>
<dbReference type="InterPro" id="IPR050649">
    <property type="entry name" value="Paired_Homeobox_TFs"/>
</dbReference>
<dbReference type="InterPro" id="IPR001356">
    <property type="entry name" value="HD"/>
</dbReference>
<dbReference type="AlphaFoldDB" id="A0A0C2M9K5"/>
<dbReference type="OrthoDB" id="6159439at2759"/>
<dbReference type="Proteomes" id="UP000031668">
    <property type="component" value="Unassembled WGS sequence"/>
</dbReference>
<dbReference type="InterPro" id="IPR017970">
    <property type="entry name" value="Homeobox_CS"/>
</dbReference>
<comment type="subcellular location">
    <subcellularLocation>
        <location evidence="1 5 6">Nucleus</location>
    </subcellularLocation>
</comment>
<evidence type="ECO:0000256" key="1">
    <source>
        <dbReference type="ARBA" id="ARBA00004123"/>
    </source>
</evidence>